<dbReference type="Pfam" id="PF05191">
    <property type="entry name" value="ADK_lid"/>
    <property type="match status" value="1"/>
</dbReference>
<keyword evidence="1 5" id="KW-0808">Transferase</keyword>
<comment type="subcellular location">
    <subcellularLocation>
        <location evidence="5 7">Cytoplasm</location>
    </subcellularLocation>
</comment>
<feature type="binding site" evidence="5">
    <location>
        <begin position="57"/>
        <end position="59"/>
    </location>
    <ligand>
        <name>AMP</name>
        <dbReference type="ChEBI" id="CHEBI:456215"/>
    </ligand>
</feature>
<evidence type="ECO:0000256" key="4">
    <source>
        <dbReference type="ARBA" id="ARBA00022777"/>
    </source>
</evidence>
<gene>
    <name evidence="5" type="primary">adk</name>
    <name evidence="9" type="ORF">E4P82_01465</name>
</gene>
<dbReference type="RefSeq" id="WP_169247232.1">
    <property type="nucleotide sequence ID" value="NZ_SPMZ01000004.1"/>
</dbReference>
<feature type="binding site" evidence="5">
    <location>
        <position position="130"/>
    </location>
    <ligand>
        <name>Zn(2+)</name>
        <dbReference type="ChEBI" id="CHEBI:29105"/>
        <note>structural</note>
    </ligand>
</feature>
<feature type="binding site" evidence="5">
    <location>
        <position position="173"/>
    </location>
    <ligand>
        <name>AMP</name>
        <dbReference type="ChEBI" id="CHEBI:456215"/>
    </ligand>
</feature>
<dbReference type="PANTHER" id="PTHR23359">
    <property type="entry name" value="NUCLEOTIDE KINASE"/>
    <property type="match status" value="1"/>
</dbReference>
<feature type="binding site" evidence="5">
    <location>
        <position position="31"/>
    </location>
    <ligand>
        <name>AMP</name>
        <dbReference type="ChEBI" id="CHEBI:456215"/>
    </ligand>
</feature>
<dbReference type="InterPro" id="IPR000850">
    <property type="entry name" value="Adenylat/UMP-CMP_kin"/>
</dbReference>
<keyword evidence="5 7" id="KW-0067">ATP-binding</keyword>
<evidence type="ECO:0000256" key="2">
    <source>
        <dbReference type="ARBA" id="ARBA00022727"/>
    </source>
</evidence>
<dbReference type="Pfam" id="PF00406">
    <property type="entry name" value="ADK"/>
    <property type="match status" value="1"/>
</dbReference>
<dbReference type="PROSITE" id="PS00113">
    <property type="entry name" value="ADENYLATE_KINASE"/>
    <property type="match status" value="1"/>
</dbReference>
<feature type="binding site" evidence="5">
    <location>
        <begin position="85"/>
        <end position="88"/>
    </location>
    <ligand>
        <name>AMP</name>
        <dbReference type="ChEBI" id="CHEBI:456215"/>
    </ligand>
</feature>
<feature type="binding site" evidence="5">
    <location>
        <position position="135"/>
    </location>
    <ligand>
        <name>Zn(2+)</name>
        <dbReference type="ChEBI" id="CHEBI:29105"/>
        <note>structural</note>
    </ligand>
</feature>
<keyword evidence="4 5" id="KW-0418">Kinase</keyword>
<feature type="binding site" evidence="5">
    <location>
        <position position="152"/>
    </location>
    <ligand>
        <name>Zn(2+)</name>
        <dbReference type="ChEBI" id="CHEBI:29105"/>
        <note>structural</note>
    </ligand>
</feature>
<feature type="binding site" evidence="5">
    <location>
        <begin position="10"/>
        <end position="15"/>
    </location>
    <ligand>
        <name>ATP</name>
        <dbReference type="ChEBI" id="CHEBI:30616"/>
    </ligand>
</feature>
<sequence>MRLILLGAPGAGKGTVAKLLTQIDGSVQISTGDILRGAVQAGTELGKQADAYMKAGDLVPDDLIMGIMETRLQEPDCAKGFLLDGFPRTIPQAEALKVLLNKLGIKLDVVANIEVPREEILNRLTTRRTCSNTSCQAIYNVRSNPPKVAGVCDKCGSPVIQRDDETDEAISKRLDTYFEKTAPLIEFYRQEGLLLVVDSPASEGVVDAIQQRIAAGA</sequence>
<dbReference type="InterPro" id="IPR007862">
    <property type="entry name" value="Adenylate_kinase_lid-dom"/>
</dbReference>
<dbReference type="NCBIfam" id="TIGR01351">
    <property type="entry name" value="adk"/>
    <property type="match status" value="1"/>
</dbReference>
<dbReference type="Gene3D" id="3.40.50.300">
    <property type="entry name" value="P-loop containing nucleotide triphosphate hydrolases"/>
    <property type="match status" value="1"/>
</dbReference>
<reference evidence="9 10" key="1">
    <citation type="submission" date="2019-03" db="EMBL/GenBank/DDBJ databases">
        <title>Metabolic reconstructions from genomes of highly enriched 'Candidatus Accumulibacter' and 'Candidatus Competibacter' bioreactor populations.</title>
        <authorList>
            <person name="Annavajhala M.K."/>
            <person name="Welles L."/>
            <person name="Abbas B."/>
            <person name="Sorokin D."/>
            <person name="Park H."/>
            <person name="Van Loosdrecht M."/>
            <person name="Chandran K."/>
        </authorList>
    </citation>
    <scope>NUCLEOTIDE SEQUENCE [LARGE SCALE GENOMIC DNA]</scope>
    <source>
        <strain evidence="9 10">SBR_G</strain>
    </source>
</reference>
<feature type="domain" description="Adenylate kinase active site lid" evidence="8">
    <location>
        <begin position="127"/>
        <end position="164"/>
    </location>
</feature>
<dbReference type="HAMAP" id="MF_00235">
    <property type="entry name" value="Adenylate_kinase_Adk"/>
    <property type="match status" value="1"/>
</dbReference>
<comment type="caution">
    <text evidence="5">Lacks conserved residue(s) required for the propagation of feature annotation.</text>
</comment>
<evidence type="ECO:0000256" key="3">
    <source>
        <dbReference type="ARBA" id="ARBA00022741"/>
    </source>
</evidence>
<keyword evidence="10" id="KW-1185">Reference proteome</keyword>
<dbReference type="NCBIfam" id="NF001380">
    <property type="entry name" value="PRK00279.1-2"/>
    <property type="match status" value="1"/>
</dbReference>
<dbReference type="InterPro" id="IPR033690">
    <property type="entry name" value="Adenylat_kinase_CS"/>
</dbReference>
<name>A0ABX1TF82_9GAMM</name>
<feature type="binding site" evidence="5">
    <location>
        <position position="36"/>
    </location>
    <ligand>
        <name>AMP</name>
        <dbReference type="ChEBI" id="CHEBI:456215"/>
    </ligand>
</feature>
<dbReference type="GO" id="GO:0004017">
    <property type="term" value="F:AMP kinase activity"/>
    <property type="evidence" value="ECO:0007669"/>
    <property type="project" value="UniProtKB-EC"/>
</dbReference>
<proteinExistence type="inferred from homology"/>
<feature type="binding site" evidence="5">
    <location>
        <position position="155"/>
    </location>
    <ligand>
        <name>Zn(2+)</name>
        <dbReference type="ChEBI" id="CHEBI:29105"/>
        <note>structural</note>
    </ligand>
</feature>
<keyword evidence="5" id="KW-0479">Metal-binding</keyword>
<feature type="binding site" evidence="5">
    <location>
        <position position="162"/>
    </location>
    <ligand>
        <name>AMP</name>
        <dbReference type="ChEBI" id="CHEBI:456215"/>
    </ligand>
</feature>
<keyword evidence="2 5" id="KW-0545">Nucleotide biosynthesis</keyword>
<evidence type="ECO:0000256" key="6">
    <source>
        <dbReference type="RuleBase" id="RU003330"/>
    </source>
</evidence>
<comment type="pathway">
    <text evidence="5">Purine metabolism; AMP biosynthesis via salvage pathway; AMP from ADP: step 1/1.</text>
</comment>
<evidence type="ECO:0000256" key="1">
    <source>
        <dbReference type="ARBA" id="ARBA00022679"/>
    </source>
</evidence>
<dbReference type="InterPro" id="IPR027417">
    <property type="entry name" value="P-loop_NTPase"/>
</dbReference>
<dbReference type="InterPro" id="IPR006259">
    <property type="entry name" value="Adenyl_kin_sub"/>
</dbReference>
<keyword evidence="3 5" id="KW-0547">Nucleotide-binding</keyword>
<evidence type="ECO:0000313" key="10">
    <source>
        <dbReference type="Proteomes" id="UP000760480"/>
    </source>
</evidence>
<comment type="subunit">
    <text evidence="5 7">Monomer.</text>
</comment>
<comment type="function">
    <text evidence="5">Catalyzes the reversible transfer of the terminal phosphate group between ATP and AMP. Plays an important role in cellular energy homeostasis and in adenine nucleotide metabolism.</text>
</comment>
<evidence type="ECO:0000313" key="9">
    <source>
        <dbReference type="EMBL" id="NMQ17982.1"/>
    </source>
</evidence>
<dbReference type="Proteomes" id="UP000760480">
    <property type="component" value="Unassembled WGS sequence"/>
</dbReference>
<evidence type="ECO:0000256" key="7">
    <source>
        <dbReference type="RuleBase" id="RU003331"/>
    </source>
</evidence>
<evidence type="ECO:0000259" key="8">
    <source>
        <dbReference type="Pfam" id="PF05191"/>
    </source>
</evidence>
<accession>A0ABX1TF82</accession>
<feature type="binding site" evidence="5">
    <location>
        <position position="127"/>
    </location>
    <ligand>
        <name>ATP</name>
        <dbReference type="ChEBI" id="CHEBI:30616"/>
    </ligand>
</feature>
<comment type="catalytic activity">
    <reaction evidence="5 7">
        <text>AMP + ATP = 2 ADP</text>
        <dbReference type="Rhea" id="RHEA:12973"/>
        <dbReference type="ChEBI" id="CHEBI:30616"/>
        <dbReference type="ChEBI" id="CHEBI:456215"/>
        <dbReference type="ChEBI" id="CHEBI:456216"/>
        <dbReference type="EC" id="2.7.4.3"/>
    </reaction>
</comment>
<evidence type="ECO:0000256" key="5">
    <source>
        <dbReference type="HAMAP-Rule" id="MF_00235"/>
    </source>
</evidence>
<comment type="caution">
    <text evidence="9">The sequence shown here is derived from an EMBL/GenBank/DDBJ whole genome shotgun (WGS) entry which is preliminary data.</text>
</comment>
<dbReference type="SUPFAM" id="SSF52540">
    <property type="entry name" value="P-loop containing nucleoside triphosphate hydrolases"/>
    <property type="match status" value="1"/>
</dbReference>
<feature type="binding site" evidence="5">
    <location>
        <position position="201"/>
    </location>
    <ligand>
        <name>ATP</name>
        <dbReference type="ChEBI" id="CHEBI:30616"/>
    </ligand>
</feature>
<protein>
    <recommendedName>
        <fullName evidence="5 7">Adenylate kinase</fullName>
        <shortName evidence="5">AK</shortName>
        <ecNumber evidence="5 7">2.7.4.3</ecNumber>
    </recommendedName>
    <alternativeName>
        <fullName evidence="5">ATP-AMP transphosphorylase</fullName>
    </alternativeName>
    <alternativeName>
        <fullName evidence="5">ATP:AMP phosphotransferase</fullName>
    </alternativeName>
    <alternativeName>
        <fullName evidence="5">Adenylate monophosphate kinase</fullName>
    </alternativeName>
</protein>
<dbReference type="EMBL" id="SPMZ01000004">
    <property type="protein sequence ID" value="NMQ17982.1"/>
    <property type="molecule type" value="Genomic_DNA"/>
</dbReference>
<feature type="binding site" evidence="5">
    <location>
        <begin position="138"/>
        <end position="139"/>
    </location>
    <ligand>
        <name>ATP</name>
        <dbReference type="ChEBI" id="CHEBI:30616"/>
    </ligand>
</feature>
<dbReference type="NCBIfam" id="NF001381">
    <property type="entry name" value="PRK00279.1-3"/>
    <property type="match status" value="1"/>
</dbReference>
<feature type="region of interest" description="NMP" evidence="5">
    <location>
        <begin position="30"/>
        <end position="59"/>
    </location>
</feature>
<dbReference type="PRINTS" id="PR00094">
    <property type="entry name" value="ADENYLTKNASE"/>
</dbReference>
<organism evidence="9 10">
    <name type="scientific">Candidatus Competibacter phosphatis</name>
    <dbReference type="NCBI Taxonomy" id="221280"/>
    <lineage>
        <taxon>Bacteria</taxon>
        <taxon>Pseudomonadati</taxon>
        <taxon>Pseudomonadota</taxon>
        <taxon>Gammaproteobacteria</taxon>
        <taxon>Candidatus Competibacteraceae</taxon>
        <taxon>Candidatus Competibacter</taxon>
    </lineage>
</organism>
<comment type="domain">
    <text evidence="5">Consists of three domains, a large central CORE domain and two small peripheral domains, NMPbind and LID, which undergo movements during catalysis. The LID domain closes over the site of phosphoryl transfer upon ATP binding. Assembling and dissambling the active center during each catalytic cycle provides an effective means to prevent ATP hydrolysis. Some bacteria have evolved a zinc-coordinating structure that stabilizes the LID domain.</text>
</comment>
<dbReference type="CDD" id="cd01428">
    <property type="entry name" value="ADK"/>
    <property type="match status" value="1"/>
</dbReference>
<dbReference type="EC" id="2.7.4.3" evidence="5 7"/>
<keyword evidence="5" id="KW-0963">Cytoplasm</keyword>
<comment type="similarity">
    <text evidence="5 6">Belongs to the adenylate kinase family.</text>
</comment>
<keyword evidence="5" id="KW-0862">Zinc</keyword>
<feature type="binding site" evidence="5">
    <location>
        <position position="92"/>
    </location>
    <ligand>
        <name>AMP</name>
        <dbReference type="ChEBI" id="CHEBI:456215"/>
    </ligand>
</feature>
<dbReference type="NCBIfam" id="NF011100">
    <property type="entry name" value="PRK14527.1"/>
    <property type="match status" value="1"/>
</dbReference>